<feature type="repeat" description="WD" evidence="3">
    <location>
        <begin position="134"/>
        <end position="166"/>
    </location>
</feature>
<dbReference type="PROSITE" id="PS50082">
    <property type="entry name" value="WD_REPEATS_2"/>
    <property type="match status" value="6"/>
</dbReference>
<feature type="repeat" description="WD" evidence="3">
    <location>
        <begin position="350"/>
        <end position="381"/>
    </location>
</feature>
<evidence type="ECO:0000313" key="5">
    <source>
        <dbReference type="EMBL" id="KAI6650676.1"/>
    </source>
</evidence>
<evidence type="ECO:0000256" key="4">
    <source>
        <dbReference type="SAM" id="MobiDB-lite"/>
    </source>
</evidence>
<evidence type="ECO:0000256" key="1">
    <source>
        <dbReference type="ARBA" id="ARBA00022574"/>
    </source>
</evidence>
<dbReference type="Pfam" id="PF00400">
    <property type="entry name" value="WD40"/>
    <property type="match status" value="6"/>
</dbReference>
<dbReference type="InterPro" id="IPR015943">
    <property type="entry name" value="WD40/YVTN_repeat-like_dom_sf"/>
</dbReference>
<reference evidence="5 6" key="1">
    <citation type="journal article" date="2023" name="BMC Biol.">
        <title>The compact genome of the sponge Oopsacas minuta (Hexactinellida) is lacking key metazoan core genes.</title>
        <authorList>
            <person name="Santini S."/>
            <person name="Schenkelaars Q."/>
            <person name="Jourda C."/>
            <person name="Duchesne M."/>
            <person name="Belahbib H."/>
            <person name="Rocher C."/>
            <person name="Selva M."/>
            <person name="Riesgo A."/>
            <person name="Vervoort M."/>
            <person name="Leys S.P."/>
            <person name="Kodjabachian L."/>
            <person name="Le Bivic A."/>
            <person name="Borchiellini C."/>
            <person name="Claverie J.M."/>
            <person name="Renard E."/>
        </authorList>
    </citation>
    <scope>NUCLEOTIDE SEQUENCE [LARGE SCALE GENOMIC DNA]</scope>
    <source>
        <strain evidence="5">SPO-2</strain>
    </source>
</reference>
<dbReference type="AlphaFoldDB" id="A0AAV7JPD9"/>
<keyword evidence="1 3" id="KW-0853">WD repeat</keyword>
<dbReference type="SUPFAM" id="SSF50978">
    <property type="entry name" value="WD40 repeat-like"/>
    <property type="match status" value="1"/>
</dbReference>
<feature type="compositionally biased region" description="Low complexity" evidence="4">
    <location>
        <begin position="691"/>
        <end position="709"/>
    </location>
</feature>
<feature type="compositionally biased region" description="Pro residues" evidence="4">
    <location>
        <begin position="665"/>
        <end position="682"/>
    </location>
</feature>
<gene>
    <name evidence="5" type="ORF">LOD99_7727</name>
</gene>
<feature type="compositionally biased region" description="Pro residues" evidence="4">
    <location>
        <begin position="548"/>
        <end position="562"/>
    </location>
</feature>
<dbReference type="InterPro" id="IPR036322">
    <property type="entry name" value="WD40_repeat_dom_sf"/>
</dbReference>
<keyword evidence="6" id="KW-1185">Reference proteome</keyword>
<dbReference type="EMBL" id="JAKMXF010000310">
    <property type="protein sequence ID" value="KAI6650676.1"/>
    <property type="molecule type" value="Genomic_DNA"/>
</dbReference>
<feature type="region of interest" description="Disordered" evidence="4">
    <location>
        <begin position="484"/>
        <end position="729"/>
    </location>
</feature>
<dbReference type="GO" id="GO:0031124">
    <property type="term" value="P:mRNA 3'-end processing"/>
    <property type="evidence" value="ECO:0007669"/>
    <property type="project" value="InterPro"/>
</dbReference>
<evidence type="ECO:0000256" key="3">
    <source>
        <dbReference type="PROSITE-ProRule" id="PRU00221"/>
    </source>
</evidence>
<feature type="compositionally biased region" description="Basic residues" evidence="4">
    <location>
        <begin position="716"/>
        <end position="729"/>
    </location>
</feature>
<comment type="caution">
    <text evidence="5">The sequence shown here is derived from an EMBL/GenBank/DDBJ whole genome shotgun (WGS) entry which is preliminary data.</text>
</comment>
<dbReference type="InterPro" id="IPR045245">
    <property type="entry name" value="Pfs2-like"/>
</dbReference>
<dbReference type="PANTHER" id="PTHR22836">
    <property type="entry name" value="WD40 REPEAT PROTEIN"/>
    <property type="match status" value="1"/>
</dbReference>
<name>A0AAV7JPD9_9METZ</name>
<dbReference type="PRINTS" id="PR00320">
    <property type="entry name" value="GPROTEINBRPT"/>
</dbReference>
<dbReference type="InterPro" id="IPR001680">
    <property type="entry name" value="WD40_rpt"/>
</dbReference>
<evidence type="ECO:0008006" key="7">
    <source>
        <dbReference type="Google" id="ProtNLM"/>
    </source>
</evidence>
<organism evidence="5 6">
    <name type="scientific">Oopsacas minuta</name>
    <dbReference type="NCBI Taxonomy" id="111878"/>
    <lineage>
        <taxon>Eukaryota</taxon>
        <taxon>Metazoa</taxon>
        <taxon>Porifera</taxon>
        <taxon>Hexactinellida</taxon>
        <taxon>Hexasterophora</taxon>
        <taxon>Lyssacinosida</taxon>
        <taxon>Leucopsacidae</taxon>
        <taxon>Oopsacas</taxon>
    </lineage>
</organism>
<dbReference type="PROSITE" id="PS50294">
    <property type="entry name" value="WD_REPEATS_REGION"/>
    <property type="match status" value="4"/>
</dbReference>
<dbReference type="Gene3D" id="2.130.10.10">
    <property type="entry name" value="YVTN repeat-like/Quinoprotein amine dehydrogenase"/>
    <property type="match status" value="2"/>
</dbReference>
<dbReference type="InterPro" id="IPR020472">
    <property type="entry name" value="WD40_PAC1"/>
</dbReference>
<dbReference type="Proteomes" id="UP001165289">
    <property type="component" value="Unassembled WGS sequence"/>
</dbReference>
<dbReference type="PANTHER" id="PTHR22836:SF0">
    <property type="entry name" value="PRE-MRNA 3' END PROCESSING PROTEIN WDR33"/>
    <property type="match status" value="1"/>
</dbReference>
<feature type="repeat" description="WD" evidence="3">
    <location>
        <begin position="306"/>
        <end position="348"/>
    </location>
</feature>
<feature type="compositionally biased region" description="Pro residues" evidence="4">
    <location>
        <begin position="522"/>
        <end position="531"/>
    </location>
</feature>
<dbReference type="FunFam" id="2.130.10.10:FF:000085">
    <property type="entry name" value="WD repeat domain 33"/>
    <property type="match status" value="1"/>
</dbReference>
<evidence type="ECO:0000313" key="6">
    <source>
        <dbReference type="Proteomes" id="UP001165289"/>
    </source>
</evidence>
<dbReference type="CDD" id="cd00200">
    <property type="entry name" value="WD40"/>
    <property type="match status" value="1"/>
</dbReference>
<feature type="compositionally biased region" description="Pro residues" evidence="4">
    <location>
        <begin position="612"/>
        <end position="621"/>
    </location>
</feature>
<keyword evidence="2" id="KW-0677">Repeat</keyword>
<dbReference type="GO" id="GO:0005847">
    <property type="term" value="C:mRNA cleavage and polyadenylation specificity factor complex"/>
    <property type="evidence" value="ECO:0007669"/>
    <property type="project" value="TreeGrafter"/>
</dbReference>
<proteinExistence type="predicted"/>
<feature type="repeat" description="WD" evidence="3">
    <location>
        <begin position="263"/>
        <end position="305"/>
    </location>
</feature>
<protein>
    <recommendedName>
        <fullName evidence="7">WDR33</fullName>
    </recommendedName>
</protein>
<sequence>MMTEKFVGLSANSQISAIYDGKKARTAIRPRKTVDMHVTVIRELETRVWQRDARDRPFVQPDALYFSEMTTPAQLAPLEVNAICTKYVRTNANKGRCPIFCVTWTPEGRRLITGANTGEFTLWNGITFNFETILQAHDTQVRDMRWSHDDMWMLTTDNNGWVKYWQANMNNVHTFRAHDEACRSVSFSPTDVKFATCSDDGTVRIWDMYHKHDEPERVLKGHGSDVKVVDWHPEKGLLASGSKDSQQPVILWDPRSGKPLTTIREHRNSVSDLSWNKHNGNWLATGSRDHLIKLYDIRMMKRVQDFRGHKRDLCCLAWHPIHEGMLASGGWDGSLYFWSVGCEQEIGSFDTAHDSQVWSISWHPLGHILCTGSNDYTTKFWTRHRPGEDLSEMKFNRDSAVAAPNKEPLILEEVEPEPMSLDQGDVLPGLSSEQELDMLSSQHRHTEIPKRVSHPVMEERPRHIESGAPSLMPSHLQRNASIQPQHIPTGQGPPRQHIEPEPTTFRSSFSSSSELYKEPMGTPLPPIPQNPVPGLGDSHMGPMQGIPPGHPGHPGPHVPPPDSWQEYDQGYDDWEYPKEPPRPMPPFNNPHETPFRSSFSSSSDIYKEPMGTPHPPLPQNPVPGLGDSHIGPMQGMPPGPQGPLDNWQDYDQGYDDWEYPKEPPRPMPYNPHEAPYPLPPGHPQFDRELMWGHGPRGMMRGRGMPWGRGWQEDRGRRGKGPGRGKRGGR</sequence>
<feature type="repeat" description="WD" evidence="3">
    <location>
        <begin position="175"/>
        <end position="208"/>
    </location>
</feature>
<dbReference type="SMART" id="SM00320">
    <property type="entry name" value="WD40"/>
    <property type="match status" value="7"/>
</dbReference>
<accession>A0AAV7JPD9</accession>
<feature type="repeat" description="WD" evidence="3">
    <location>
        <begin position="219"/>
        <end position="245"/>
    </location>
</feature>
<evidence type="ECO:0000256" key="2">
    <source>
        <dbReference type="ARBA" id="ARBA00022737"/>
    </source>
</evidence>